<dbReference type="EMBL" id="KN612806">
    <property type="protein sequence ID" value="KHJ75376.1"/>
    <property type="molecule type" value="Genomic_DNA"/>
</dbReference>
<protein>
    <submittedName>
        <fullName evidence="1">Uncharacterized protein</fullName>
    </submittedName>
</protein>
<sequence length="33" mass="3845">MANLPLTAANMKLRPGWNAWLCVDWNVLQRTFL</sequence>
<dbReference type="AlphaFoldDB" id="A0A0B1RUQ8"/>
<evidence type="ECO:0000313" key="1">
    <source>
        <dbReference type="EMBL" id="KHJ75376.1"/>
    </source>
</evidence>
<accession>A0A0B1RUQ8</accession>
<evidence type="ECO:0000313" key="2">
    <source>
        <dbReference type="Proteomes" id="UP000053660"/>
    </source>
</evidence>
<gene>
    <name evidence="1" type="ORF">OESDEN_25008</name>
</gene>
<dbReference type="Proteomes" id="UP000053660">
    <property type="component" value="Unassembled WGS sequence"/>
</dbReference>
<name>A0A0B1RUQ8_OESDE</name>
<organism evidence="1 2">
    <name type="scientific">Oesophagostomum dentatum</name>
    <name type="common">Nodular worm</name>
    <dbReference type="NCBI Taxonomy" id="61180"/>
    <lineage>
        <taxon>Eukaryota</taxon>
        <taxon>Metazoa</taxon>
        <taxon>Ecdysozoa</taxon>
        <taxon>Nematoda</taxon>
        <taxon>Chromadorea</taxon>
        <taxon>Rhabditida</taxon>
        <taxon>Rhabditina</taxon>
        <taxon>Rhabditomorpha</taxon>
        <taxon>Strongyloidea</taxon>
        <taxon>Strongylidae</taxon>
        <taxon>Oesophagostomum</taxon>
    </lineage>
</organism>
<proteinExistence type="predicted"/>
<reference evidence="1 2" key="1">
    <citation type="submission" date="2014-03" db="EMBL/GenBank/DDBJ databases">
        <title>Draft genome of the hookworm Oesophagostomum dentatum.</title>
        <authorList>
            <person name="Mitreva M."/>
        </authorList>
    </citation>
    <scope>NUCLEOTIDE SEQUENCE [LARGE SCALE GENOMIC DNA]</scope>
    <source>
        <strain evidence="1 2">OD-Hann</strain>
    </source>
</reference>
<keyword evidence="2" id="KW-1185">Reference proteome</keyword>